<sequence>MPTVILILNKFTHIELRQVYLMKISVIFILPYLSILQQTSFPVYYHFFILDN</sequence>
<accession>A0A4D6UYE5</accession>
<keyword evidence="2" id="KW-0934">Plastid</keyword>
<geneLocation type="plastid" evidence="2"/>
<name>A0A4D6UYE5_9FLOR</name>
<gene>
    <name evidence="2" type="primary">orf156</name>
</gene>
<evidence type="ECO:0000313" key="2">
    <source>
        <dbReference type="EMBL" id="QCH39564.1"/>
    </source>
</evidence>
<proteinExistence type="predicted"/>
<dbReference type="AlphaFoldDB" id="A0A4D6UYE5"/>
<evidence type="ECO:0000256" key="1">
    <source>
        <dbReference type="SAM" id="Phobius"/>
    </source>
</evidence>
<dbReference type="RefSeq" id="YP_009654277.1">
    <property type="nucleotide sequence ID" value="NC_042794.1"/>
</dbReference>
<reference evidence="2" key="2">
    <citation type="journal article" date="2019" name="Phycologia">
        <title>The phylogenetic position of the morphologically unusual Pleurostichidium falkenbergii (Rhodomelaceae, Rhodophyta) based on plastid phylogenomics.</title>
        <authorList>
            <person name="Pasella M.M."/>
            <person name="Verbruggen H."/>
            <person name="Nelson W.A."/>
            <person name="Diaz-Tapia P."/>
        </authorList>
    </citation>
    <scope>NUCLEOTIDE SEQUENCE</scope>
</reference>
<protein>
    <submittedName>
        <fullName evidence="2">Uncharacterized protein</fullName>
    </submittedName>
</protein>
<dbReference type="EMBL" id="MH853471">
    <property type="protein sequence ID" value="QCH39564.1"/>
    <property type="molecule type" value="Genomic_DNA"/>
</dbReference>
<keyword evidence="1" id="KW-0472">Membrane</keyword>
<keyword evidence="1" id="KW-0812">Transmembrane</keyword>
<organism evidence="2">
    <name type="scientific">Pleurostichidium falkenbergii</name>
    <dbReference type="NCBI Taxonomy" id="121064"/>
    <lineage>
        <taxon>Eukaryota</taxon>
        <taxon>Rhodophyta</taxon>
        <taxon>Florideophyceae</taxon>
        <taxon>Rhodymeniophycidae</taxon>
        <taxon>Ceramiales</taxon>
        <taxon>Rhodomelaceae</taxon>
        <taxon>Pleurostichidium</taxon>
    </lineage>
</organism>
<feature type="transmembrane region" description="Helical" evidence="1">
    <location>
        <begin position="20"/>
        <end position="45"/>
    </location>
</feature>
<reference evidence="2" key="1">
    <citation type="submission" date="2018-09" db="EMBL/GenBank/DDBJ databases">
        <authorList>
            <person name="Pasella M."/>
            <person name="Verbruggen H."/>
            <person name="Nelson W.A."/>
            <person name="Diaz-Tapia P."/>
        </authorList>
    </citation>
    <scope>NUCLEOTIDE SEQUENCE</scope>
</reference>
<keyword evidence="1" id="KW-1133">Transmembrane helix</keyword>
<dbReference type="GeneID" id="40488156"/>